<dbReference type="EMBL" id="CCYD01001884">
    <property type="protein sequence ID" value="CEG46032.1"/>
    <property type="molecule type" value="Genomic_DNA"/>
</dbReference>
<dbReference type="Proteomes" id="UP000054928">
    <property type="component" value="Unassembled WGS sequence"/>
</dbReference>
<keyword evidence="2" id="KW-1185">Reference proteome</keyword>
<proteinExistence type="predicted"/>
<organism evidence="1 2">
    <name type="scientific">Plasmopara halstedii</name>
    <name type="common">Downy mildew of sunflower</name>
    <dbReference type="NCBI Taxonomy" id="4781"/>
    <lineage>
        <taxon>Eukaryota</taxon>
        <taxon>Sar</taxon>
        <taxon>Stramenopiles</taxon>
        <taxon>Oomycota</taxon>
        <taxon>Peronosporomycetes</taxon>
        <taxon>Peronosporales</taxon>
        <taxon>Peronosporaceae</taxon>
        <taxon>Plasmopara</taxon>
    </lineage>
</organism>
<accession>A0A0P1AX05</accession>
<dbReference type="AlphaFoldDB" id="A0A0P1AX05"/>
<evidence type="ECO:0000313" key="2">
    <source>
        <dbReference type="Proteomes" id="UP000054928"/>
    </source>
</evidence>
<protein>
    <submittedName>
        <fullName evidence="1">Uncharacterized protein</fullName>
    </submittedName>
</protein>
<reference evidence="2" key="1">
    <citation type="submission" date="2014-09" db="EMBL/GenBank/DDBJ databases">
        <authorList>
            <person name="Sharma Rahul"/>
            <person name="Thines Marco"/>
        </authorList>
    </citation>
    <scope>NUCLEOTIDE SEQUENCE [LARGE SCALE GENOMIC DNA]</scope>
</reference>
<dbReference type="RefSeq" id="XP_024582401.1">
    <property type="nucleotide sequence ID" value="XM_024716843.1"/>
</dbReference>
<name>A0A0P1AX05_PLAHL</name>
<evidence type="ECO:0000313" key="1">
    <source>
        <dbReference type="EMBL" id="CEG46032.1"/>
    </source>
</evidence>
<dbReference type="GeneID" id="36397414"/>
<sequence length="166" mass="18074">MANLLMDQHGGLTASMVATCSLWATNTVKWVTHLIVDLLLHGERHLVGPTTMRSNIALFSFKSALSSTRPIDNSLVARQGHECCRAVRGPLMAAFYATSAGADRRSTRTATNPAVWGQDCHQLSVEFVPGVLKRRAISDCVNDLLNRQVVKNECLGPVTTCGQLQK</sequence>